<evidence type="ECO:0000256" key="3">
    <source>
        <dbReference type="ARBA" id="ARBA00023163"/>
    </source>
</evidence>
<dbReference type="Gene3D" id="1.10.10.10">
    <property type="entry name" value="Winged helix-like DNA-binding domain superfamily/Winged helix DNA-binding domain"/>
    <property type="match status" value="1"/>
</dbReference>
<dbReference type="PANTHER" id="PTHR43537">
    <property type="entry name" value="TRANSCRIPTIONAL REGULATOR, GNTR FAMILY"/>
    <property type="match status" value="1"/>
</dbReference>
<dbReference type="GO" id="GO:0003700">
    <property type="term" value="F:DNA-binding transcription factor activity"/>
    <property type="evidence" value="ECO:0007669"/>
    <property type="project" value="InterPro"/>
</dbReference>
<proteinExistence type="predicted"/>
<dbReference type="InterPro" id="IPR011711">
    <property type="entry name" value="GntR_C"/>
</dbReference>
<dbReference type="RefSeq" id="WP_141824039.1">
    <property type="nucleotide sequence ID" value="NZ_BAAAQC010000017.1"/>
</dbReference>
<dbReference type="AlphaFoldDB" id="A0A543PKX6"/>
<dbReference type="Proteomes" id="UP000320085">
    <property type="component" value="Unassembled WGS sequence"/>
</dbReference>
<dbReference type="EMBL" id="VFQF01000003">
    <property type="protein sequence ID" value="TQN44722.1"/>
    <property type="molecule type" value="Genomic_DNA"/>
</dbReference>
<dbReference type="SMART" id="SM00345">
    <property type="entry name" value="HTH_GNTR"/>
    <property type="match status" value="1"/>
</dbReference>
<reference evidence="5 6" key="1">
    <citation type="submission" date="2019-06" db="EMBL/GenBank/DDBJ databases">
        <title>Sequencing the genomes of 1000 actinobacteria strains.</title>
        <authorList>
            <person name="Klenk H.-P."/>
        </authorList>
    </citation>
    <scope>NUCLEOTIDE SEQUENCE [LARGE SCALE GENOMIC DNA]</scope>
    <source>
        <strain evidence="5 6">DSM 21776</strain>
    </source>
</reference>
<name>A0A543PKX6_9MICO</name>
<dbReference type="SMART" id="SM00895">
    <property type="entry name" value="FCD"/>
    <property type="match status" value="1"/>
</dbReference>
<dbReference type="InterPro" id="IPR036390">
    <property type="entry name" value="WH_DNA-bd_sf"/>
</dbReference>
<keyword evidence="1" id="KW-0805">Transcription regulation</keyword>
<dbReference type="InterPro" id="IPR008920">
    <property type="entry name" value="TF_FadR/GntR_C"/>
</dbReference>
<dbReference type="PROSITE" id="PS50949">
    <property type="entry name" value="HTH_GNTR"/>
    <property type="match status" value="1"/>
</dbReference>
<dbReference type="Pfam" id="PF07729">
    <property type="entry name" value="FCD"/>
    <property type="match status" value="1"/>
</dbReference>
<organism evidence="5 6">
    <name type="scientific">Humibacillus xanthopallidus</name>
    <dbReference type="NCBI Taxonomy" id="412689"/>
    <lineage>
        <taxon>Bacteria</taxon>
        <taxon>Bacillati</taxon>
        <taxon>Actinomycetota</taxon>
        <taxon>Actinomycetes</taxon>
        <taxon>Micrococcales</taxon>
        <taxon>Intrasporangiaceae</taxon>
        <taxon>Humibacillus</taxon>
    </lineage>
</organism>
<dbReference type="SUPFAM" id="SSF48008">
    <property type="entry name" value="GntR ligand-binding domain-like"/>
    <property type="match status" value="1"/>
</dbReference>
<dbReference type="SUPFAM" id="SSF46785">
    <property type="entry name" value="Winged helix' DNA-binding domain"/>
    <property type="match status" value="1"/>
</dbReference>
<dbReference type="InterPro" id="IPR036388">
    <property type="entry name" value="WH-like_DNA-bd_sf"/>
</dbReference>
<evidence type="ECO:0000256" key="1">
    <source>
        <dbReference type="ARBA" id="ARBA00023015"/>
    </source>
</evidence>
<evidence type="ECO:0000256" key="2">
    <source>
        <dbReference type="ARBA" id="ARBA00023125"/>
    </source>
</evidence>
<gene>
    <name evidence="5" type="ORF">FHX52_3943</name>
</gene>
<evidence type="ECO:0000313" key="6">
    <source>
        <dbReference type="Proteomes" id="UP000320085"/>
    </source>
</evidence>
<keyword evidence="3" id="KW-0804">Transcription</keyword>
<keyword evidence="2" id="KW-0238">DNA-binding</keyword>
<evidence type="ECO:0000259" key="4">
    <source>
        <dbReference type="PROSITE" id="PS50949"/>
    </source>
</evidence>
<dbReference type="InterPro" id="IPR000524">
    <property type="entry name" value="Tscrpt_reg_HTH_GntR"/>
</dbReference>
<dbReference type="Pfam" id="PF00392">
    <property type="entry name" value="GntR"/>
    <property type="match status" value="1"/>
</dbReference>
<dbReference type="Gene3D" id="1.20.120.530">
    <property type="entry name" value="GntR ligand-binding domain-like"/>
    <property type="match status" value="1"/>
</dbReference>
<feature type="domain" description="HTH gntR-type" evidence="4">
    <location>
        <begin position="21"/>
        <end position="88"/>
    </location>
</feature>
<dbReference type="GO" id="GO:0003677">
    <property type="term" value="F:DNA binding"/>
    <property type="evidence" value="ECO:0007669"/>
    <property type="project" value="UniProtKB-KW"/>
</dbReference>
<sequence>MANRDLSEALRQIPTRVSAQPSAAERVADALREQIVNGALRSGTRLTEETIGAALGFSRNTIREAFALLIAERLAAREPNRGVFVATPTAGDIRDLYATRQLIEPAALERGPGFSDEAVARLREVVEAARVCRERGDVAGVAQGNQEFHRSVVRLAGSRRVDHLMEGVLAEMRLVFHLMGDDPGFHEPYLDRNEVIIRDLEAGDRAGATAALRAYLADAEEHLLRALHHP</sequence>
<protein>
    <submittedName>
        <fullName evidence="5">GntR family transcriptional regulator</fullName>
    </submittedName>
</protein>
<dbReference type="OrthoDB" id="5243844at2"/>
<accession>A0A543PKX6</accession>
<evidence type="ECO:0000313" key="5">
    <source>
        <dbReference type="EMBL" id="TQN44722.1"/>
    </source>
</evidence>
<comment type="caution">
    <text evidence="5">The sequence shown here is derived from an EMBL/GenBank/DDBJ whole genome shotgun (WGS) entry which is preliminary data.</text>
</comment>
<dbReference type="PANTHER" id="PTHR43537:SF45">
    <property type="entry name" value="GNTR FAMILY REGULATORY PROTEIN"/>
    <property type="match status" value="1"/>
</dbReference>
<dbReference type="CDD" id="cd07377">
    <property type="entry name" value="WHTH_GntR"/>
    <property type="match status" value="1"/>
</dbReference>